<accession>A0A239ALE6</accession>
<keyword evidence="2" id="KW-1185">Reference proteome</keyword>
<dbReference type="Proteomes" id="UP000198304">
    <property type="component" value="Unassembled WGS sequence"/>
</dbReference>
<dbReference type="RefSeq" id="WP_089281290.1">
    <property type="nucleotide sequence ID" value="NZ_FZOJ01000002.1"/>
</dbReference>
<protein>
    <recommendedName>
        <fullName evidence="3">MazG nucleotide pyrophosphohydrolase domain-containing protein</fullName>
    </recommendedName>
</protein>
<dbReference type="AlphaFoldDB" id="A0A239ALE6"/>
<evidence type="ECO:0000313" key="2">
    <source>
        <dbReference type="Proteomes" id="UP000198304"/>
    </source>
</evidence>
<reference evidence="1 2" key="1">
    <citation type="submission" date="2017-06" db="EMBL/GenBank/DDBJ databases">
        <authorList>
            <person name="Kim H.J."/>
            <person name="Triplett B.A."/>
        </authorList>
    </citation>
    <scope>NUCLEOTIDE SEQUENCE [LARGE SCALE GENOMIC DNA]</scope>
    <source>
        <strain evidence="1 2">SCA</strain>
    </source>
</reference>
<organism evidence="1 2">
    <name type="scientific">Anaerovirgula multivorans</name>
    <dbReference type="NCBI Taxonomy" id="312168"/>
    <lineage>
        <taxon>Bacteria</taxon>
        <taxon>Bacillati</taxon>
        <taxon>Bacillota</taxon>
        <taxon>Clostridia</taxon>
        <taxon>Peptostreptococcales</taxon>
        <taxon>Natronincolaceae</taxon>
        <taxon>Anaerovirgula</taxon>
    </lineage>
</organism>
<evidence type="ECO:0008006" key="3">
    <source>
        <dbReference type="Google" id="ProtNLM"/>
    </source>
</evidence>
<name>A0A239ALE6_9FIRM</name>
<dbReference type="OrthoDB" id="1910321at2"/>
<proteinExistence type="predicted"/>
<sequence length="111" mass="12954">MIDIKLPVLEKDHDWNEHLKKLREESYELRTAIEILDYSSKCKDKTVLKDEQAAAECVLSEALDVIQVAIGIIEKILEKYPKALKSAVMMHVEKLKGRGWKFRKMLKIEEE</sequence>
<evidence type="ECO:0000313" key="1">
    <source>
        <dbReference type="EMBL" id="SNR95818.1"/>
    </source>
</evidence>
<dbReference type="EMBL" id="FZOJ01000002">
    <property type="protein sequence ID" value="SNR95818.1"/>
    <property type="molecule type" value="Genomic_DNA"/>
</dbReference>
<gene>
    <name evidence="1" type="ORF">SAMN05446037_100289</name>
</gene>